<dbReference type="Gene3D" id="3.40.980.20">
    <property type="entry name" value="Four-carbon acid sugar kinase, nucleotide binding domain"/>
    <property type="match status" value="1"/>
</dbReference>
<evidence type="ECO:0000256" key="7">
    <source>
        <dbReference type="ARBA" id="ARBA00035898"/>
    </source>
</evidence>
<dbReference type="Pfam" id="PF07005">
    <property type="entry name" value="SBD_N"/>
    <property type="match status" value="1"/>
</dbReference>
<feature type="domain" description="Four-carbon acid sugar kinase N-terminal" evidence="13">
    <location>
        <begin position="2"/>
        <end position="226"/>
    </location>
</feature>
<comment type="catalytic activity">
    <reaction evidence="7">
        <text>3-dehydro-L-erythronate + ATP = 3-dehydro-4-O-phospho-L-erythronate + ADP + H(+)</text>
        <dbReference type="Rhea" id="RHEA:52552"/>
        <dbReference type="ChEBI" id="CHEBI:15378"/>
        <dbReference type="ChEBI" id="CHEBI:30616"/>
        <dbReference type="ChEBI" id="CHEBI:136592"/>
        <dbReference type="ChEBI" id="CHEBI:136670"/>
        <dbReference type="ChEBI" id="CHEBI:456216"/>
        <dbReference type="EC" id="2.7.1.217"/>
    </reaction>
</comment>
<gene>
    <name evidence="15" type="ORF">AN218_08545</name>
</gene>
<evidence type="ECO:0000256" key="1">
    <source>
        <dbReference type="ARBA" id="ARBA00005715"/>
    </source>
</evidence>
<comment type="caution">
    <text evidence="15">The sequence shown here is derived from an EMBL/GenBank/DDBJ whole genome shotgun (WGS) entry which is preliminary data.</text>
</comment>
<dbReference type="Proteomes" id="UP000176005">
    <property type="component" value="Unassembled WGS sequence"/>
</dbReference>
<evidence type="ECO:0000256" key="11">
    <source>
        <dbReference type="ARBA" id="ARBA00039461"/>
    </source>
</evidence>
<dbReference type="EC" id="2.7.1.217" evidence="10"/>
<dbReference type="InterPro" id="IPR031475">
    <property type="entry name" value="NBD_C"/>
</dbReference>
<dbReference type="InterPro" id="IPR037051">
    <property type="entry name" value="4-carb_acid_sugar_kinase_N_sf"/>
</dbReference>
<keyword evidence="16" id="KW-1185">Reference proteome</keyword>
<dbReference type="GO" id="GO:0016301">
    <property type="term" value="F:kinase activity"/>
    <property type="evidence" value="ECO:0007669"/>
    <property type="project" value="UniProtKB-KW"/>
</dbReference>
<comment type="similarity">
    <text evidence="1">Belongs to the four-carbon acid sugar kinase family.</text>
</comment>
<accession>A0A1E7L871</accession>
<dbReference type="GO" id="GO:0005524">
    <property type="term" value="F:ATP binding"/>
    <property type="evidence" value="ECO:0007669"/>
    <property type="project" value="UniProtKB-KW"/>
</dbReference>
<evidence type="ECO:0000256" key="6">
    <source>
        <dbReference type="ARBA" id="ARBA00023277"/>
    </source>
</evidence>
<comment type="function">
    <text evidence="9">Catalyzes the ATP-dependent phosphorylation of 3-oxo-tetronate to 3-oxo-tetronate 4-phosphate.</text>
</comment>
<comment type="catalytic activity">
    <reaction evidence="8">
        <text>3-dehydro-D-erythronate + ATP = 3-dehydro-4-O-phospho-D-erythronate + ADP + H(+)</text>
        <dbReference type="Rhea" id="RHEA:52556"/>
        <dbReference type="ChEBI" id="CHEBI:15378"/>
        <dbReference type="ChEBI" id="CHEBI:30616"/>
        <dbReference type="ChEBI" id="CHEBI:57958"/>
        <dbReference type="ChEBI" id="CHEBI:136593"/>
        <dbReference type="ChEBI" id="CHEBI:456216"/>
        <dbReference type="EC" id="2.7.1.217"/>
    </reaction>
</comment>
<dbReference type="InterPro" id="IPR042213">
    <property type="entry name" value="NBD_C_sf"/>
</dbReference>
<evidence type="ECO:0000256" key="3">
    <source>
        <dbReference type="ARBA" id="ARBA00022741"/>
    </source>
</evidence>
<protein>
    <recommendedName>
        <fullName evidence="11">3-oxo-tetronate kinase</fullName>
        <ecNumber evidence="10">2.7.1.217</ecNumber>
    </recommendedName>
    <alternativeName>
        <fullName evidence="12">3-dehydrotetronate 4-kinase</fullName>
    </alternativeName>
</protein>
<evidence type="ECO:0000256" key="5">
    <source>
        <dbReference type="ARBA" id="ARBA00022840"/>
    </source>
</evidence>
<evidence type="ECO:0000259" key="13">
    <source>
        <dbReference type="Pfam" id="PF07005"/>
    </source>
</evidence>
<evidence type="ECO:0000256" key="8">
    <source>
        <dbReference type="ARBA" id="ARBA00036346"/>
    </source>
</evidence>
<keyword evidence="3" id="KW-0547">Nucleotide-binding</keyword>
<evidence type="ECO:0000256" key="10">
    <source>
        <dbReference type="ARBA" id="ARBA00039095"/>
    </source>
</evidence>
<dbReference type="Pfam" id="PF17042">
    <property type="entry name" value="NBD_C"/>
    <property type="match status" value="1"/>
</dbReference>
<keyword evidence="2" id="KW-0808">Transferase</keyword>
<dbReference type="AlphaFoldDB" id="A0A1E7L871"/>
<keyword evidence="4" id="KW-0418">Kinase</keyword>
<proteinExistence type="inferred from homology"/>
<organism evidence="15 16">
    <name type="scientific">Streptomyces nanshensis</name>
    <dbReference type="NCBI Taxonomy" id="518642"/>
    <lineage>
        <taxon>Bacteria</taxon>
        <taxon>Bacillati</taxon>
        <taxon>Actinomycetota</taxon>
        <taxon>Actinomycetes</taxon>
        <taxon>Kitasatosporales</taxon>
        <taxon>Streptomycetaceae</taxon>
        <taxon>Streptomyces</taxon>
    </lineage>
</organism>
<evidence type="ECO:0000256" key="2">
    <source>
        <dbReference type="ARBA" id="ARBA00022679"/>
    </source>
</evidence>
<evidence type="ECO:0000313" key="15">
    <source>
        <dbReference type="EMBL" id="OEV12407.1"/>
    </source>
</evidence>
<dbReference type="PATRIC" id="fig|518642.10.peg.1226"/>
<evidence type="ECO:0000256" key="12">
    <source>
        <dbReference type="ARBA" id="ARBA00041377"/>
    </source>
</evidence>
<evidence type="ECO:0000256" key="9">
    <source>
        <dbReference type="ARBA" id="ARBA00037335"/>
    </source>
</evidence>
<dbReference type="RefSeq" id="WP_070016151.1">
    <property type="nucleotide sequence ID" value="NZ_LJGW01000143.1"/>
</dbReference>
<feature type="domain" description="Four-carbon acid sugar kinase nucleotide binding" evidence="14">
    <location>
        <begin position="247"/>
        <end position="398"/>
    </location>
</feature>
<evidence type="ECO:0000256" key="4">
    <source>
        <dbReference type="ARBA" id="ARBA00022777"/>
    </source>
</evidence>
<dbReference type="SUPFAM" id="SSF142764">
    <property type="entry name" value="YgbK-like"/>
    <property type="match status" value="1"/>
</dbReference>
<dbReference type="NCBIfam" id="NF043035">
    <property type="entry name" value="OxoTetrKin"/>
    <property type="match status" value="1"/>
</dbReference>
<keyword evidence="6" id="KW-0119">Carbohydrate metabolism</keyword>
<dbReference type="InterPro" id="IPR050007">
    <property type="entry name" value="OtnK"/>
</dbReference>
<keyword evidence="5" id="KW-0067">ATP-binding</keyword>
<reference evidence="15 16" key="1">
    <citation type="journal article" date="2016" name="Front. Microbiol.">
        <title>Comparative Genomics Analysis of Streptomyces Species Reveals Their Adaptation to the Marine Environment and Their Diversity at the Genomic Level.</title>
        <authorList>
            <person name="Tian X."/>
            <person name="Zhang Z."/>
            <person name="Yang T."/>
            <person name="Chen M."/>
            <person name="Li J."/>
            <person name="Chen F."/>
            <person name="Yang J."/>
            <person name="Li W."/>
            <person name="Zhang B."/>
            <person name="Zhang Z."/>
            <person name="Wu J."/>
            <person name="Zhang C."/>
            <person name="Long L."/>
            <person name="Xiao J."/>
        </authorList>
    </citation>
    <scope>NUCLEOTIDE SEQUENCE [LARGE SCALE GENOMIC DNA]</scope>
    <source>
        <strain evidence="15 16">SCSIO 10429</strain>
    </source>
</reference>
<dbReference type="Gene3D" id="3.40.50.10840">
    <property type="entry name" value="Putative sugar-binding, N-terminal domain"/>
    <property type="match status" value="1"/>
</dbReference>
<sequence length="418" mass="42928">MIGVIADDATGATDVAAALSRAGLRTALALTTDLARWEGHADALVLGLKTRSVPAADAVRQSLEAWEALAAQGAERVYLKYCSTFDSTPDGNIGPVTEALAGRLGTRTVVTTPSAPLHGRTVYQGHLFVGDRLLHETHMADHPRTPMRDSSVPRLLRAQARWPVELLPLAVVHAGTGAVRDRLEALGAHGAVHVVADALDEADLDVLASAVRTAPVVAGSAGLVGAIGRASSAGSHAPSRPPAGRTAVLAGSCSHRTLEQIAAFRDVGRPLYQLTGGPGQSANELADAALRWWDGLADDAPALIASSQPPEHRASAPEGMADLYEEATGLIAAGLAERGLRRLVIAGGETSGAVVSALRTRVAEIGEEAAPGVPWIHDREHGLHLLLKSGNFGGPTLFVDVTGDVPGDGSGAGTGAAT</sequence>
<dbReference type="EMBL" id="LJGW01000143">
    <property type="protein sequence ID" value="OEV12407.1"/>
    <property type="molecule type" value="Genomic_DNA"/>
</dbReference>
<name>A0A1E7L871_9ACTN</name>
<evidence type="ECO:0000313" key="16">
    <source>
        <dbReference type="Proteomes" id="UP000176005"/>
    </source>
</evidence>
<dbReference type="InterPro" id="IPR010737">
    <property type="entry name" value="4-carb_acid_sugar_kinase_N"/>
</dbReference>
<evidence type="ECO:0000259" key="14">
    <source>
        <dbReference type="Pfam" id="PF17042"/>
    </source>
</evidence>